<feature type="transmembrane region" description="Helical" evidence="7">
    <location>
        <begin position="274"/>
        <end position="291"/>
    </location>
</feature>
<dbReference type="EMBL" id="JACRSN010000004">
    <property type="protein sequence ID" value="MBC8533119.1"/>
    <property type="molecule type" value="Genomic_DNA"/>
</dbReference>
<organism evidence="9 10">
    <name type="scientific">Yeguia hominis</name>
    <dbReference type="NCBI Taxonomy" id="2763662"/>
    <lineage>
        <taxon>Bacteria</taxon>
        <taxon>Bacillati</taxon>
        <taxon>Bacillota</taxon>
        <taxon>Clostridia</taxon>
        <taxon>Eubacteriales</taxon>
        <taxon>Yeguiaceae</taxon>
        <taxon>Yeguia</taxon>
    </lineage>
</organism>
<dbReference type="InterPro" id="IPR011701">
    <property type="entry name" value="MFS"/>
</dbReference>
<accession>A0A926HQV1</accession>
<dbReference type="PANTHER" id="PTHR23514:SF3">
    <property type="entry name" value="BYPASS OF STOP CODON PROTEIN 6"/>
    <property type="match status" value="1"/>
</dbReference>
<evidence type="ECO:0000256" key="1">
    <source>
        <dbReference type="ARBA" id="ARBA00004651"/>
    </source>
</evidence>
<dbReference type="SUPFAM" id="SSF103473">
    <property type="entry name" value="MFS general substrate transporter"/>
    <property type="match status" value="1"/>
</dbReference>
<dbReference type="PROSITE" id="PS50850">
    <property type="entry name" value="MFS"/>
    <property type="match status" value="1"/>
</dbReference>
<keyword evidence="6 7" id="KW-0472">Membrane</keyword>
<evidence type="ECO:0000313" key="9">
    <source>
        <dbReference type="EMBL" id="MBC8533119.1"/>
    </source>
</evidence>
<protein>
    <submittedName>
        <fullName evidence="9">MFS transporter</fullName>
    </submittedName>
</protein>
<feature type="transmembrane region" description="Helical" evidence="7">
    <location>
        <begin position="94"/>
        <end position="116"/>
    </location>
</feature>
<feature type="transmembrane region" description="Helical" evidence="7">
    <location>
        <begin position="244"/>
        <end position="262"/>
    </location>
</feature>
<dbReference type="Gene3D" id="1.20.1250.20">
    <property type="entry name" value="MFS general substrate transporter like domains"/>
    <property type="match status" value="1"/>
</dbReference>
<dbReference type="PANTHER" id="PTHR23514">
    <property type="entry name" value="BYPASS OF STOP CODON PROTEIN 6"/>
    <property type="match status" value="1"/>
</dbReference>
<dbReference type="InterPro" id="IPR020846">
    <property type="entry name" value="MFS_dom"/>
</dbReference>
<keyword evidence="3" id="KW-0813">Transport</keyword>
<comment type="subcellular location">
    <subcellularLocation>
        <location evidence="1">Cell membrane</location>
        <topology evidence="1">Multi-pass membrane protein</topology>
    </subcellularLocation>
</comment>
<dbReference type="Proteomes" id="UP000651482">
    <property type="component" value="Unassembled WGS sequence"/>
</dbReference>
<gene>
    <name evidence="9" type="ORF">IAG03_03680</name>
</gene>
<dbReference type="GO" id="GO:0022857">
    <property type="term" value="F:transmembrane transporter activity"/>
    <property type="evidence" value="ECO:0007669"/>
    <property type="project" value="InterPro"/>
</dbReference>
<evidence type="ECO:0000256" key="7">
    <source>
        <dbReference type="SAM" id="Phobius"/>
    </source>
</evidence>
<proteinExistence type="inferred from homology"/>
<evidence type="ECO:0000256" key="3">
    <source>
        <dbReference type="ARBA" id="ARBA00022448"/>
    </source>
</evidence>
<comment type="caution">
    <text evidence="9">The sequence shown here is derived from an EMBL/GenBank/DDBJ whole genome shotgun (WGS) entry which is preliminary data.</text>
</comment>
<feature type="transmembrane region" description="Helical" evidence="7">
    <location>
        <begin position="297"/>
        <end position="317"/>
    </location>
</feature>
<feature type="transmembrane region" description="Helical" evidence="7">
    <location>
        <begin position="361"/>
        <end position="381"/>
    </location>
</feature>
<evidence type="ECO:0000256" key="6">
    <source>
        <dbReference type="ARBA" id="ARBA00023136"/>
    </source>
</evidence>
<evidence type="ECO:0000256" key="2">
    <source>
        <dbReference type="ARBA" id="ARBA00008335"/>
    </source>
</evidence>
<reference evidence="9" key="1">
    <citation type="submission" date="2020-08" db="EMBL/GenBank/DDBJ databases">
        <title>Genome public.</title>
        <authorList>
            <person name="Liu C."/>
            <person name="Sun Q."/>
        </authorList>
    </citation>
    <scope>NUCLEOTIDE SEQUENCE</scope>
    <source>
        <strain evidence="9">NSJ-40</strain>
    </source>
</reference>
<dbReference type="InterPro" id="IPR036259">
    <property type="entry name" value="MFS_trans_sf"/>
</dbReference>
<dbReference type="GO" id="GO:0005886">
    <property type="term" value="C:plasma membrane"/>
    <property type="evidence" value="ECO:0007669"/>
    <property type="project" value="UniProtKB-SubCell"/>
</dbReference>
<name>A0A926HQV1_9FIRM</name>
<evidence type="ECO:0000256" key="4">
    <source>
        <dbReference type="ARBA" id="ARBA00022692"/>
    </source>
</evidence>
<feature type="transmembrane region" description="Helical" evidence="7">
    <location>
        <begin position="210"/>
        <end position="232"/>
    </location>
</feature>
<keyword evidence="4 7" id="KW-0812">Transmembrane</keyword>
<dbReference type="AlphaFoldDB" id="A0A926HQV1"/>
<sequence>MAALLLIVIYLAFISLGLPDSILGSAWPVIHKDLGVSVSSAGIITMTICGCTIISTLLSEKVINKFGTHAVSFVSVLLTAGALMGFSFSKSYTLLLILAVPLGLGAGSIDAALNNYVAVHFKATHMNWLHCCWGLGAMLGPIIISGYIMKPNGWHTGYRIIASIQMVLAVIVLLSLPLWKKVQYQEAADMEEKSAHQKAANIWKLKGVKVTLFVLFFYCAAELATGLWGSSFLVQHRGFTEEKAAAAISIYYGGITIGRMLAGFVSMKLSNTNLIRFGVGISAFGAALLLFPAPDIVLMAGLLLVGIGFAPIYPAMLHETPRRFGIANSQKIIGYQMSCAYVGITFMPMLLGQVSRWTSLSIYPGVIIGFILLCGLCAELASCAVAKSKAALSAETEA</sequence>
<feature type="transmembrane region" description="Helical" evidence="7">
    <location>
        <begin position="160"/>
        <end position="179"/>
    </location>
</feature>
<evidence type="ECO:0000313" key="10">
    <source>
        <dbReference type="Proteomes" id="UP000651482"/>
    </source>
</evidence>
<evidence type="ECO:0000259" key="8">
    <source>
        <dbReference type="PROSITE" id="PS50850"/>
    </source>
</evidence>
<keyword evidence="5 7" id="KW-1133">Transmembrane helix</keyword>
<keyword evidence="10" id="KW-1185">Reference proteome</keyword>
<evidence type="ECO:0000256" key="5">
    <source>
        <dbReference type="ARBA" id="ARBA00022989"/>
    </source>
</evidence>
<dbReference type="InterPro" id="IPR051788">
    <property type="entry name" value="MFS_Transporter"/>
</dbReference>
<feature type="domain" description="Major facilitator superfamily (MFS) profile" evidence="8">
    <location>
        <begin position="5"/>
        <end position="389"/>
    </location>
</feature>
<comment type="similarity">
    <text evidence="2">Belongs to the major facilitator superfamily.</text>
</comment>
<feature type="transmembrane region" description="Helical" evidence="7">
    <location>
        <begin position="128"/>
        <end position="148"/>
    </location>
</feature>
<feature type="transmembrane region" description="Helical" evidence="7">
    <location>
        <begin position="35"/>
        <end position="58"/>
    </location>
</feature>
<dbReference type="RefSeq" id="WP_249318470.1">
    <property type="nucleotide sequence ID" value="NZ_JACRSN010000004.1"/>
</dbReference>
<feature type="transmembrane region" description="Helical" evidence="7">
    <location>
        <begin position="70"/>
        <end position="88"/>
    </location>
</feature>
<feature type="transmembrane region" description="Helical" evidence="7">
    <location>
        <begin position="338"/>
        <end position="355"/>
    </location>
</feature>
<dbReference type="Pfam" id="PF07690">
    <property type="entry name" value="MFS_1"/>
    <property type="match status" value="1"/>
</dbReference>